<dbReference type="Pfam" id="PF13568">
    <property type="entry name" value="OMP_b-brl_2"/>
    <property type="match status" value="1"/>
</dbReference>
<evidence type="ECO:0000313" key="4">
    <source>
        <dbReference type="Proteomes" id="UP001149142"/>
    </source>
</evidence>
<proteinExistence type="predicted"/>
<evidence type="ECO:0000256" key="1">
    <source>
        <dbReference type="SAM" id="SignalP"/>
    </source>
</evidence>
<organism evidence="3 4">
    <name type="scientific">Mesoflavibacter profundi</name>
    <dbReference type="NCBI Taxonomy" id="2708110"/>
    <lineage>
        <taxon>Bacteria</taxon>
        <taxon>Pseudomonadati</taxon>
        <taxon>Bacteroidota</taxon>
        <taxon>Flavobacteriia</taxon>
        <taxon>Flavobacteriales</taxon>
        <taxon>Flavobacteriaceae</taxon>
        <taxon>Mesoflavibacter</taxon>
    </lineage>
</organism>
<sequence length="233" mass="26740">MKNLFIAIICFLGLTSVNAQDNSSPFPQVIDSLYREDQFYLGITYNLLNNKPNEVKQNGFSSGFNFGFIRDMPINKRRNKSIGVGLGLSFNSYNQNLQISSNQNKLGYSILDNDEINYSKNKFYTSVIEIPIEFRWRTSTAIEYSFWRIYTGVKLGYVFSSSSKYEGEPDNIYLNDVNSVNTLQYGLTLSAGYNTWNFHLYYGLNSLFDDTAFVNTHQINSNAVKIGLMFYIL</sequence>
<gene>
    <name evidence="3" type="ORF">OOZ35_12145</name>
</gene>
<evidence type="ECO:0000313" key="3">
    <source>
        <dbReference type="EMBL" id="MDA0178245.1"/>
    </source>
</evidence>
<dbReference type="RefSeq" id="WP_270005700.1">
    <property type="nucleotide sequence ID" value="NZ_CAXQEU010000131.1"/>
</dbReference>
<dbReference type="InterPro" id="IPR025665">
    <property type="entry name" value="Beta-barrel_OMP_2"/>
</dbReference>
<protein>
    <submittedName>
        <fullName evidence="3">PorT family protein</fullName>
    </submittedName>
</protein>
<feature type="domain" description="Outer membrane protein beta-barrel" evidence="2">
    <location>
        <begin position="19"/>
        <end position="209"/>
    </location>
</feature>
<reference evidence="3" key="1">
    <citation type="submission" date="2022-11" db="EMBL/GenBank/DDBJ databases">
        <title>Refractory cell wall polysaccharides provide important carbon source for microbial heterotrophs in the hadal ocean.</title>
        <authorList>
            <person name="Zhu X."/>
        </authorList>
    </citation>
    <scope>NUCLEOTIDE SEQUENCE</scope>
    <source>
        <strain evidence="3">MTRN7</strain>
    </source>
</reference>
<feature type="signal peptide" evidence="1">
    <location>
        <begin position="1"/>
        <end position="19"/>
    </location>
</feature>
<keyword evidence="4" id="KW-1185">Reference proteome</keyword>
<comment type="caution">
    <text evidence="3">The sequence shown here is derived from an EMBL/GenBank/DDBJ whole genome shotgun (WGS) entry which is preliminary data.</text>
</comment>
<dbReference type="Proteomes" id="UP001149142">
    <property type="component" value="Unassembled WGS sequence"/>
</dbReference>
<name>A0ABT4S2F5_9FLAO</name>
<feature type="chain" id="PRO_5045288739" evidence="1">
    <location>
        <begin position="20"/>
        <end position="233"/>
    </location>
</feature>
<accession>A0ABT4S2F5</accession>
<dbReference type="EMBL" id="JAPFGC010000002">
    <property type="protein sequence ID" value="MDA0178245.1"/>
    <property type="molecule type" value="Genomic_DNA"/>
</dbReference>
<evidence type="ECO:0000259" key="2">
    <source>
        <dbReference type="Pfam" id="PF13568"/>
    </source>
</evidence>
<keyword evidence="1" id="KW-0732">Signal</keyword>